<proteinExistence type="predicted"/>
<keyword evidence="2" id="KW-1185">Reference proteome</keyword>
<dbReference type="AlphaFoldDB" id="A0A8G2F5H2"/>
<accession>A0A8G2F5H2</accession>
<gene>
    <name evidence="1" type="ORF">SAMN05444001_11299</name>
</gene>
<organism evidence="1 2">
    <name type="scientific">Parabacteroides chinchillae</name>
    <dbReference type="NCBI Taxonomy" id="871327"/>
    <lineage>
        <taxon>Bacteria</taxon>
        <taxon>Pseudomonadati</taxon>
        <taxon>Bacteroidota</taxon>
        <taxon>Bacteroidia</taxon>
        <taxon>Bacteroidales</taxon>
        <taxon>Tannerellaceae</taxon>
        <taxon>Parabacteroides</taxon>
    </lineage>
</organism>
<sequence length="45" mass="5140">MINFNEDNEYIGNDLVTLLCPNGAFACLPTKRKKSRKIKVLRDLS</sequence>
<dbReference type="Proteomes" id="UP000236725">
    <property type="component" value="Unassembled WGS sequence"/>
</dbReference>
<evidence type="ECO:0000313" key="1">
    <source>
        <dbReference type="EMBL" id="SEG02844.1"/>
    </source>
</evidence>
<dbReference type="EMBL" id="FNVS01000012">
    <property type="protein sequence ID" value="SEG02844.1"/>
    <property type="molecule type" value="Genomic_DNA"/>
</dbReference>
<name>A0A8G2F5H2_9BACT</name>
<protein>
    <submittedName>
        <fullName evidence="1">Uncharacterized protein</fullName>
    </submittedName>
</protein>
<evidence type="ECO:0000313" key="2">
    <source>
        <dbReference type="Proteomes" id="UP000236725"/>
    </source>
</evidence>
<comment type="caution">
    <text evidence="1">The sequence shown here is derived from an EMBL/GenBank/DDBJ whole genome shotgun (WGS) entry which is preliminary data.</text>
</comment>
<reference evidence="1 2" key="1">
    <citation type="submission" date="2016-10" db="EMBL/GenBank/DDBJ databases">
        <authorList>
            <person name="Varghese N."/>
            <person name="Submissions S."/>
        </authorList>
    </citation>
    <scope>NUCLEOTIDE SEQUENCE [LARGE SCALE GENOMIC DNA]</scope>
    <source>
        <strain evidence="1 2">DSM 29073</strain>
    </source>
</reference>